<feature type="domain" description="Cotton leaf-curl disease DNA-betaC1" evidence="1">
    <location>
        <begin position="2"/>
        <end position="118"/>
    </location>
</feature>
<name>A0A1J0AIT6_9GEMI</name>
<protein>
    <submittedName>
        <fullName evidence="2">C1 protein</fullName>
    </submittedName>
</protein>
<dbReference type="InterPro" id="IPR018583">
    <property type="entry name" value="CLCuD_DNA-betaC1"/>
</dbReference>
<dbReference type="EMBL" id="KX363444">
    <property type="protein sequence ID" value="APB54218.1"/>
    <property type="molecule type" value="Genomic_DNA"/>
</dbReference>
<accession>A0A1J0AIT6</accession>
<proteinExistence type="predicted"/>
<evidence type="ECO:0000313" key="2">
    <source>
        <dbReference type="EMBL" id="APB54218.1"/>
    </source>
</evidence>
<organism evidence="2">
    <name type="scientific">Synedrella yellow vein clearing virus</name>
    <dbReference type="NCBI Taxonomy" id="1914900"/>
    <lineage>
        <taxon>Viruses</taxon>
        <taxon>Monodnaviria</taxon>
        <taxon>Shotokuvirae</taxon>
        <taxon>Cressdnaviricota</taxon>
        <taxon>Repensiviricetes</taxon>
        <taxon>Geplafuvirales</taxon>
        <taxon>Geminiviridae</taxon>
        <taxon>Begomovirus</taxon>
        <taxon>Begomovirus synedrellae</taxon>
    </lineage>
</organism>
<dbReference type="Pfam" id="PF09593">
    <property type="entry name" value="Pathogen_betaC1"/>
    <property type="match status" value="1"/>
</dbReference>
<sequence length="118" mass="13508">MTIKYNNKKGMEFIVDVKLMQEDKISVQIQLFSTQSASLAKKTFMIPYGHAGIIQPFNFNSLEEGITNILKIMYKEATIGEFKQEDMIEIVDILMMQEAPVIDINVSDEYEVYSNVSV</sequence>
<reference evidence="2" key="1">
    <citation type="submission" date="2016-06" db="EMBL/GenBank/DDBJ databases">
        <title>Molecular characterization of a new begomovirus species infecting Synedrella nodiflora plants from India.</title>
        <authorList>
            <person name="Das S."/>
            <person name="Shivaprasad P."/>
        </authorList>
    </citation>
    <scope>NUCLEOTIDE SEQUENCE</scope>
    <source>
        <strain evidence="2">NCBS-PS-2</strain>
    </source>
</reference>
<evidence type="ECO:0000259" key="1">
    <source>
        <dbReference type="Pfam" id="PF09593"/>
    </source>
</evidence>